<name>A0A853BWY1_9ACTN</name>
<keyword evidence="3" id="KW-0274">FAD</keyword>
<dbReference type="EC" id="1.14.13.1" evidence="8"/>
<dbReference type="Gene3D" id="3.50.50.60">
    <property type="entry name" value="FAD/NAD(P)-binding domain"/>
    <property type="match status" value="1"/>
</dbReference>
<evidence type="ECO:0000256" key="3">
    <source>
        <dbReference type="ARBA" id="ARBA00022827"/>
    </source>
</evidence>
<dbReference type="EMBL" id="JACCFO010000001">
    <property type="protein sequence ID" value="NYI98991.1"/>
    <property type="molecule type" value="Genomic_DNA"/>
</dbReference>
<gene>
    <name evidence="8" type="ORF">HNR12_005268</name>
</gene>
<keyword evidence="4 8" id="KW-0560">Oxidoreductase</keyword>
<dbReference type="GO" id="GO:0071949">
    <property type="term" value="F:FAD binding"/>
    <property type="evidence" value="ECO:0007669"/>
    <property type="project" value="InterPro"/>
</dbReference>
<proteinExistence type="predicted"/>
<evidence type="ECO:0000256" key="6">
    <source>
        <dbReference type="SAM" id="MobiDB-lite"/>
    </source>
</evidence>
<dbReference type="PANTHER" id="PTHR13789:SF318">
    <property type="entry name" value="GERANYLGERANYL DIPHOSPHATE REDUCTASE"/>
    <property type="match status" value="1"/>
</dbReference>
<evidence type="ECO:0000256" key="4">
    <source>
        <dbReference type="ARBA" id="ARBA00023002"/>
    </source>
</evidence>
<dbReference type="PANTHER" id="PTHR13789">
    <property type="entry name" value="MONOOXYGENASE"/>
    <property type="match status" value="1"/>
</dbReference>
<evidence type="ECO:0000313" key="8">
    <source>
        <dbReference type="EMBL" id="NYI98991.1"/>
    </source>
</evidence>
<protein>
    <submittedName>
        <fullName evidence="8">Salicylate hydroxylase</fullName>
        <ecNumber evidence="8">1.14.13.1</ecNumber>
    </submittedName>
</protein>
<keyword evidence="9" id="KW-1185">Reference proteome</keyword>
<evidence type="ECO:0000313" key="9">
    <source>
        <dbReference type="Proteomes" id="UP000575985"/>
    </source>
</evidence>
<dbReference type="SUPFAM" id="SSF51905">
    <property type="entry name" value="FAD/NAD(P)-binding domain"/>
    <property type="match status" value="1"/>
</dbReference>
<dbReference type="InterPro" id="IPR036188">
    <property type="entry name" value="FAD/NAD-bd_sf"/>
</dbReference>
<evidence type="ECO:0000256" key="5">
    <source>
        <dbReference type="ARBA" id="ARBA00023033"/>
    </source>
</evidence>
<dbReference type="Pfam" id="PF01494">
    <property type="entry name" value="FAD_binding_3"/>
    <property type="match status" value="1"/>
</dbReference>
<accession>A0A853BWY1</accession>
<evidence type="ECO:0000259" key="7">
    <source>
        <dbReference type="Pfam" id="PF01494"/>
    </source>
</evidence>
<evidence type="ECO:0000256" key="2">
    <source>
        <dbReference type="ARBA" id="ARBA00022630"/>
    </source>
</evidence>
<feature type="domain" description="FAD-binding" evidence="7">
    <location>
        <begin position="31"/>
        <end position="375"/>
    </location>
</feature>
<dbReference type="AlphaFoldDB" id="A0A853BWY1"/>
<dbReference type="GO" id="GO:0018658">
    <property type="term" value="F:salicylate 1-monooxygenase activity"/>
    <property type="evidence" value="ECO:0007669"/>
    <property type="project" value="UniProtKB-EC"/>
</dbReference>
<feature type="compositionally biased region" description="Low complexity" evidence="6">
    <location>
        <begin position="1"/>
        <end position="22"/>
    </location>
</feature>
<keyword evidence="2" id="KW-0285">Flavoprotein</keyword>
<evidence type="ECO:0000256" key="1">
    <source>
        <dbReference type="ARBA" id="ARBA00001974"/>
    </source>
</evidence>
<dbReference type="InterPro" id="IPR002938">
    <property type="entry name" value="FAD-bd"/>
</dbReference>
<dbReference type="RefSeq" id="WP_179770043.1">
    <property type="nucleotide sequence ID" value="NZ_JACCFO010000001.1"/>
</dbReference>
<dbReference type="InterPro" id="IPR050493">
    <property type="entry name" value="FAD-dep_Monooxygenase_BioMet"/>
</dbReference>
<comment type="caution">
    <text evidence="8">The sequence shown here is derived from an EMBL/GenBank/DDBJ whole genome shotgun (WGS) entry which is preliminary data.</text>
</comment>
<dbReference type="Proteomes" id="UP000575985">
    <property type="component" value="Unassembled WGS sequence"/>
</dbReference>
<dbReference type="SUPFAM" id="SSF54373">
    <property type="entry name" value="FAD-linked reductases, C-terminal domain"/>
    <property type="match status" value="1"/>
</dbReference>
<keyword evidence="5" id="KW-0503">Monooxygenase</keyword>
<feature type="region of interest" description="Disordered" evidence="6">
    <location>
        <begin position="1"/>
        <end position="25"/>
    </location>
</feature>
<reference evidence="8 9" key="1">
    <citation type="submission" date="2020-07" db="EMBL/GenBank/DDBJ databases">
        <title>Sequencing the genomes of 1000 actinobacteria strains.</title>
        <authorList>
            <person name="Klenk H.-P."/>
        </authorList>
    </citation>
    <scope>NUCLEOTIDE SEQUENCE [LARGE SCALE GENOMIC DNA]</scope>
    <source>
        <strain evidence="8 9">DSM 45927</strain>
    </source>
</reference>
<sequence length="416" mass="44400">MPSDTPAAGSAPGAAAAAGDAPAPRRDPAPVDVLVVGGGIGGLAAALTLARSGRSVRLLERSAQFGEVGAGLQLGPNTTRLLAAWGLLEEVVGVGVLPRRLVFRDILTAEELTHLDLGEGFRARYGAPYVVVHRSDLHRILLAACERAGVELVTGARAERVETAGEAARTFCADGTVHASGAVVGADGLHSRLRDQIVGDAPVESGYVAYRGTFPLAEVPVDVSQDDVVAWLGPGCHFVQYPLRQGEMLNQVAVFRSPAFAAGAADWGGPEELDGAFAGACAPVRAALGYLWRDRFWHMRDREPADTWVRGRLGLAGDAAHPMLQYLAQGACQALEDAHELARQADRHAEAGAVDWPRALAAYQRVRVPRTARVQRTARLWGDIWHVDGVGAVLRNELMRTRDMSSYTYVDWLYGA</sequence>
<dbReference type="PRINTS" id="PR00420">
    <property type="entry name" value="RNGMNOXGNASE"/>
</dbReference>
<organism evidence="8 9">
    <name type="scientific">Streptomonospora nanhaiensis</name>
    <dbReference type="NCBI Taxonomy" id="1323731"/>
    <lineage>
        <taxon>Bacteria</taxon>
        <taxon>Bacillati</taxon>
        <taxon>Actinomycetota</taxon>
        <taxon>Actinomycetes</taxon>
        <taxon>Streptosporangiales</taxon>
        <taxon>Nocardiopsidaceae</taxon>
        <taxon>Streptomonospora</taxon>
    </lineage>
</organism>
<comment type="cofactor">
    <cofactor evidence="1">
        <name>FAD</name>
        <dbReference type="ChEBI" id="CHEBI:57692"/>
    </cofactor>
</comment>